<dbReference type="Gene3D" id="3.30.160.60">
    <property type="entry name" value="Classic Zinc Finger"/>
    <property type="match status" value="1"/>
</dbReference>
<feature type="domain" description="C2H2-type" evidence="2">
    <location>
        <begin position="19"/>
        <end position="47"/>
    </location>
</feature>
<evidence type="ECO:0000256" key="1">
    <source>
        <dbReference type="PROSITE-ProRule" id="PRU00042"/>
    </source>
</evidence>
<gene>
    <name evidence="3" type="ORF">BU16DRAFT_459527</name>
</gene>
<keyword evidence="4" id="KW-1185">Reference proteome</keyword>
<dbReference type="Proteomes" id="UP000799750">
    <property type="component" value="Unassembled WGS sequence"/>
</dbReference>
<dbReference type="InterPro" id="IPR013087">
    <property type="entry name" value="Znf_C2H2_type"/>
</dbReference>
<keyword evidence="1" id="KW-0862">Zinc</keyword>
<reference evidence="3" key="1">
    <citation type="journal article" date="2020" name="Stud. Mycol.">
        <title>101 Dothideomycetes genomes: a test case for predicting lifestyles and emergence of pathogens.</title>
        <authorList>
            <person name="Haridas S."/>
            <person name="Albert R."/>
            <person name="Binder M."/>
            <person name="Bloem J."/>
            <person name="Labutti K."/>
            <person name="Salamov A."/>
            <person name="Andreopoulos B."/>
            <person name="Baker S."/>
            <person name="Barry K."/>
            <person name="Bills G."/>
            <person name="Bluhm B."/>
            <person name="Cannon C."/>
            <person name="Castanera R."/>
            <person name="Culley D."/>
            <person name="Daum C."/>
            <person name="Ezra D."/>
            <person name="Gonzalez J."/>
            <person name="Henrissat B."/>
            <person name="Kuo A."/>
            <person name="Liang C."/>
            <person name="Lipzen A."/>
            <person name="Lutzoni F."/>
            <person name="Magnuson J."/>
            <person name="Mondo S."/>
            <person name="Nolan M."/>
            <person name="Ohm R."/>
            <person name="Pangilinan J."/>
            <person name="Park H.-J."/>
            <person name="Ramirez L."/>
            <person name="Alfaro M."/>
            <person name="Sun H."/>
            <person name="Tritt A."/>
            <person name="Yoshinaga Y."/>
            <person name="Zwiers L.-H."/>
            <person name="Turgeon B."/>
            <person name="Goodwin S."/>
            <person name="Spatafora J."/>
            <person name="Crous P."/>
            <person name="Grigoriev I."/>
        </authorList>
    </citation>
    <scope>NUCLEOTIDE SEQUENCE</scope>
    <source>
        <strain evidence="3">CBS 269.34</strain>
    </source>
</reference>
<protein>
    <recommendedName>
        <fullName evidence="2">C2H2-type domain-containing protein</fullName>
    </recommendedName>
</protein>
<dbReference type="PROSITE" id="PS50157">
    <property type="entry name" value="ZINC_FINGER_C2H2_2"/>
    <property type="match status" value="1"/>
</dbReference>
<keyword evidence="1" id="KW-0479">Metal-binding</keyword>
<proteinExistence type="predicted"/>
<dbReference type="SMART" id="SM00355">
    <property type="entry name" value="ZnF_C2H2"/>
    <property type="match status" value="3"/>
</dbReference>
<name>A0A6A6QVT7_9PEZI</name>
<dbReference type="OrthoDB" id="10056939at2759"/>
<keyword evidence="1" id="KW-0863">Zinc-finger</keyword>
<evidence type="ECO:0000259" key="2">
    <source>
        <dbReference type="PROSITE" id="PS50157"/>
    </source>
</evidence>
<sequence>MCGRQGAFPRDLSGVGYVYRCTAKCGYRTNSREHWKLHEETHQPQEFYICGICKHKPEGEKYAVFGRHKELLFHIRHEHPDRDAEDIVRQSKQDYVAGFKRRCGFCGDRFLTWDLRNEHILEHFDSMHERGVSDMSEWKDPWPADGA</sequence>
<dbReference type="EMBL" id="MU004188">
    <property type="protein sequence ID" value="KAF2496272.1"/>
    <property type="molecule type" value="Genomic_DNA"/>
</dbReference>
<organism evidence="3 4">
    <name type="scientific">Lophium mytilinum</name>
    <dbReference type="NCBI Taxonomy" id="390894"/>
    <lineage>
        <taxon>Eukaryota</taxon>
        <taxon>Fungi</taxon>
        <taxon>Dikarya</taxon>
        <taxon>Ascomycota</taxon>
        <taxon>Pezizomycotina</taxon>
        <taxon>Dothideomycetes</taxon>
        <taxon>Pleosporomycetidae</taxon>
        <taxon>Mytilinidiales</taxon>
        <taxon>Mytilinidiaceae</taxon>
        <taxon>Lophium</taxon>
    </lineage>
</organism>
<evidence type="ECO:0000313" key="4">
    <source>
        <dbReference type="Proteomes" id="UP000799750"/>
    </source>
</evidence>
<dbReference type="AlphaFoldDB" id="A0A6A6QVT7"/>
<dbReference type="GO" id="GO:0008270">
    <property type="term" value="F:zinc ion binding"/>
    <property type="evidence" value="ECO:0007669"/>
    <property type="project" value="UniProtKB-KW"/>
</dbReference>
<evidence type="ECO:0000313" key="3">
    <source>
        <dbReference type="EMBL" id="KAF2496272.1"/>
    </source>
</evidence>
<accession>A0A6A6QVT7</accession>